<dbReference type="EMBL" id="JAUFPN010000206">
    <property type="protein sequence ID" value="MDN3568364.1"/>
    <property type="molecule type" value="Genomic_DNA"/>
</dbReference>
<feature type="domain" description="PepSY" evidence="3">
    <location>
        <begin position="49"/>
        <end position="101"/>
    </location>
</feature>
<evidence type="ECO:0000313" key="4">
    <source>
        <dbReference type="EMBL" id="MDN3568364.1"/>
    </source>
</evidence>
<gene>
    <name evidence="4" type="ORF">QWZ14_28630</name>
</gene>
<dbReference type="Pfam" id="PF03413">
    <property type="entry name" value="PepSY"/>
    <property type="match status" value="1"/>
</dbReference>
<keyword evidence="5" id="KW-1185">Reference proteome</keyword>
<protein>
    <submittedName>
        <fullName evidence="4">PepSY domain-containing protein</fullName>
    </submittedName>
</protein>
<dbReference type="RefSeq" id="WP_290320473.1">
    <property type="nucleotide sequence ID" value="NZ_JAUFPN010000206.1"/>
</dbReference>
<sequence length="117" mass="12777">MKRALLALLLALPVLAAPLALAPAARADDDHERARAAVLAGEIRPLTALLAEVERRFMGQVVDTELDREDGRWVYEFKLLPPSGRIYEVELDAATGAVRRTKGPVQERSPGQPPASR</sequence>
<evidence type="ECO:0000313" key="5">
    <source>
        <dbReference type="Proteomes" id="UP001529369"/>
    </source>
</evidence>
<evidence type="ECO:0000256" key="1">
    <source>
        <dbReference type="SAM" id="MobiDB-lite"/>
    </source>
</evidence>
<dbReference type="Gene3D" id="3.10.450.40">
    <property type="match status" value="1"/>
</dbReference>
<name>A0ABT8AG77_9PROT</name>
<evidence type="ECO:0000256" key="2">
    <source>
        <dbReference type="SAM" id="SignalP"/>
    </source>
</evidence>
<proteinExistence type="predicted"/>
<dbReference type="Proteomes" id="UP001529369">
    <property type="component" value="Unassembled WGS sequence"/>
</dbReference>
<comment type="caution">
    <text evidence="4">The sequence shown here is derived from an EMBL/GenBank/DDBJ whole genome shotgun (WGS) entry which is preliminary data.</text>
</comment>
<reference evidence="5" key="1">
    <citation type="journal article" date="2019" name="Int. J. Syst. Evol. Microbiol.">
        <title>The Global Catalogue of Microorganisms (GCM) 10K type strain sequencing project: providing services to taxonomists for standard genome sequencing and annotation.</title>
        <authorList>
            <consortium name="The Broad Institute Genomics Platform"/>
            <consortium name="The Broad Institute Genome Sequencing Center for Infectious Disease"/>
            <person name="Wu L."/>
            <person name="Ma J."/>
        </authorList>
    </citation>
    <scope>NUCLEOTIDE SEQUENCE [LARGE SCALE GENOMIC DNA]</scope>
    <source>
        <strain evidence="5">CECT 7131</strain>
    </source>
</reference>
<dbReference type="InterPro" id="IPR025711">
    <property type="entry name" value="PepSY"/>
</dbReference>
<feature type="chain" id="PRO_5047531878" evidence="2">
    <location>
        <begin position="17"/>
        <end position="117"/>
    </location>
</feature>
<accession>A0ABT8AG77</accession>
<evidence type="ECO:0000259" key="3">
    <source>
        <dbReference type="Pfam" id="PF03413"/>
    </source>
</evidence>
<organism evidence="4 5">
    <name type="scientific">Paeniroseomonas aquatica</name>
    <dbReference type="NCBI Taxonomy" id="373043"/>
    <lineage>
        <taxon>Bacteria</taxon>
        <taxon>Pseudomonadati</taxon>
        <taxon>Pseudomonadota</taxon>
        <taxon>Alphaproteobacteria</taxon>
        <taxon>Acetobacterales</taxon>
        <taxon>Acetobacteraceae</taxon>
        <taxon>Paeniroseomonas</taxon>
    </lineage>
</organism>
<feature type="signal peptide" evidence="2">
    <location>
        <begin position="1"/>
        <end position="16"/>
    </location>
</feature>
<keyword evidence="2" id="KW-0732">Signal</keyword>
<feature type="region of interest" description="Disordered" evidence="1">
    <location>
        <begin position="98"/>
        <end position="117"/>
    </location>
</feature>